<keyword evidence="6" id="KW-1185">Reference proteome</keyword>
<evidence type="ECO:0000256" key="3">
    <source>
        <dbReference type="SAM" id="MobiDB-lite"/>
    </source>
</evidence>
<dbReference type="CDD" id="cd22055">
    <property type="entry name" value="NAC_BTF3"/>
    <property type="match status" value="1"/>
</dbReference>
<feature type="compositionally biased region" description="Acidic residues" evidence="3">
    <location>
        <begin position="135"/>
        <end position="151"/>
    </location>
</feature>
<evidence type="ECO:0000256" key="1">
    <source>
        <dbReference type="ARBA" id="ARBA00005296"/>
    </source>
</evidence>
<organism evidence="5 6">
    <name type="scientific">Boothiomyces macroporosus</name>
    <dbReference type="NCBI Taxonomy" id="261099"/>
    <lineage>
        <taxon>Eukaryota</taxon>
        <taxon>Fungi</taxon>
        <taxon>Fungi incertae sedis</taxon>
        <taxon>Chytridiomycota</taxon>
        <taxon>Chytridiomycota incertae sedis</taxon>
        <taxon>Chytridiomycetes</taxon>
        <taxon>Rhizophydiales</taxon>
        <taxon>Terramycetaceae</taxon>
        <taxon>Boothiomyces</taxon>
    </lineage>
</organism>
<gene>
    <name evidence="5" type="primary">EGD1</name>
    <name evidence="5" type="ORF">HK103_000092</name>
</gene>
<sequence length="151" mass="16844">MNPEKLAKLQSQVRIGGKGTPRRKVKKVHKVPENEEKKLQTTLTKLNVQPMTGVEEVNMFRNDGKIYHFKKPSVQASVASNTFVINGYGVTKDLTQLLPGILTQLGPEALAELRKLAEQFQAQQAAAQGEKKAEDDDEIPDLVETETFDQE</sequence>
<keyword evidence="2" id="KW-0804">Transcription</keyword>
<dbReference type="Pfam" id="PF01849">
    <property type="entry name" value="NAC"/>
    <property type="match status" value="1"/>
</dbReference>
<keyword evidence="2" id="KW-0805">Transcription regulation</keyword>
<dbReference type="AlphaFoldDB" id="A0AAD5UPV7"/>
<comment type="similarity">
    <text evidence="1 2">Belongs to the NAC-beta family.</text>
</comment>
<dbReference type="InterPro" id="IPR039370">
    <property type="entry name" value="BTF3"/>
</dbReference>
<evidence type="ECO:0000259" key="4">
    <source>
        <dbReference type="PROSITE" id="PS51151"/>
    </source>
</evidence>
<evidence type="ECO:0000313" key="5">
    <source>
        <dbReference type="EMBL" id="KAJ3262563.1"/>
    </source>
</evidence>
<comment type="caution">
    <text evidence="5">The sequence shown here is derived from an EMBL/GenBank/DDBJ whole genome shotgun (WGS) entry which is preliminary data.</text>
</comment>
<dbReference type="InterPro" id="IPR038187">
    <property type="entry name" value="NAC_A/B_dom_sf"/>
</dbReference>
<reference evidence="5" key="1">
    <citation type="submission" date="2020-05" db="EMBL/GenBank/DDBJ databases">
        <title>Phylogenomic resolution of chytrid fungi.</title>
        <authorList>
            <person name="Stajich J.E."/>
            <person name="Amses K."/>
            <person name="Simmons R."/>
            <person name="Seto K."/>
            <person name="Myers J."/>
            <person name="Bonds A."/>
            <person name="Quandt C.A."/>
            <person name="Barry K."/>
            <person name="Liu P."/>
            <person name="Grigoriev I."/>
            <person name="Longcore J.E."/>
            <person name="James T.Y."/>
        </authorList>
    </citation>
    <scope>NUCLEOTIDE SEQUENCE</scope>
    <source>
        <strain evidence="5">PLAUS21</strain>
    </source>
</reference>
<dbReference type="Proteomes" id="UP001210925">
    <property type="component" value="Unassembled WGS sequence"/>
</dbReference>
<dbReference type="Gene3D" id="2.20.70.30">
    <property type="entry name" value="Nascent polypeptide-associated complex domain"/>
    <property type="match status" value="1"/>
</dbReference>
<protein>
    <recommendedName>
        <fullName evidence="2">Nascent polypeptide-associated complex subunit beta</fullName>
    </recommendedName>
</protein>
<dbReference type="EMBL" id="JADGKB010000001">
    <property type="protein sequence ID" value="KAJ3262563.1"/>
    <property type="molecule type" value="Genomic_DNA"/>
</dbReference>
<name>A0AAD5UPV7_9FUNG</name>
<dbReference type="FunFam" id="2.20.70.30:FF:000001">
    <property type="entry name" value="Transcription factor BTF3 homolog"/>
    <property type="match status" value="1"/>
</dbReference>
<dbReference type="InterPro" id="IPR002715">
    <property type="entry name" value="Nas_poly-pep-assoc_cplx_dom"/>
</dbReference>
<feature type="region of interest" description="Disordered" evidence="3">
    <location>
        <begin position="122"/>
        <end position="151"/>
    </location>
</feature>
<feature type="domain" description="NAC-A/B" evidence="4">
    <location>
        <begin position="33"/>
        <end position="98"/>
    </location>
</feature>
<dbReference type="GO" id="GO:0005854">
    <property type="term" value="C:nascent polypeptide-associated complex"/>
    <property type="evidence" value="ECO:0007669"/>
    <property type="project" value="UniProtKB-ARBA"/>
</dbReference>
<comment type="subunit">
    <text evidence="2">Part of the nascent polypeptide-associated complex (NAC).</text>
</comment>
<evidence type="ECO:0000256" key="2">
    <source>
        <dbReference type="RuleBase" id="RU361272"/>
    </source>
</evidence>
<dbReference type="SMART" id="SM01407">
    <property type="entry name" value="NAC"/>
    <property type="match status" value="1"/>
</dbReference>
<accession>A0AAD5UPV7</accession>
<dbReference type="PANTHER" id="PTHR10351">
    <property type="entry name" value="TRANSCRIPTION FACTOR BTF3 FAMILY MEMBER"/>
    <property type="match status" value="1"/>
</dbReference>
<feature type="region of interest" description="Disordered" evidence="3">
    <location>
        <begin position="1"/>
        <end position="31"/>
    </location>
</feature>
<dbReference type="PROSITE" id="PS51151">
    <property type="entry name" value="NAC_AB"/>
    <property type="match status" value="1"/>
</dbReference>
<proteinExistence type="inferred from homology"/>
<feature type="compositionally biased region" description="Basic residues" evidence="3">
    <location>
        <begin position="20"/>
        <end position="29"/>
    </location>
</feature>
<evidence type="ECO:0000313" key="6">
    <source>
        <dbReference type="Proteomes" id="UP001210925"/>
    </source>
</evidence>